<feature type="region of interest" description="Disordered" evidence="1">
    <location>
        <begin position="108"/>
        <end position="136"/>
    </location>
</feature>
<accession>A0A0C9WQK3</accession>
<evidence type="ECO:0000313" key="2">
    <source>
        <dbReference type="EMBL" id="KIK00600.1"/>
    </source>
</evidence>
<feature type="compositionally biased region" description="Basic and acidic residues" evidence="1">
    <location>
        <begin position="304"/>
        <end position="313"/>
    </location>
</feature>
<reference evidence="2 3" key="1">
    <citation type="submission" date="2014-04" db="EMBL/GenBank/DDBJ databases">
        <authorList>
            <consortium name="DOE Joint Genome Institute"/>
            <person name="Kuo A."/>
            <person name="Kohler A."/>
            <person name="Nagy L.G."/>
            <person name="Floudas D."/>
            <person name="Copeland A."/>
            <person name="Barry K.W."/>
            <person name="Cichocki N."/>
            <person name="Veneault-Fourrey C."/>
            <person name="LaButti K."/>
            <person name="Lindquist E.A."/>
            <person name="Lipzen A."/>
            <person name="Lundell T."/>
            <person name="Morin E."/>
            <person name="Murat C."/>
            <person name="Sun H."/>
            <person name="Tunlid A."/>
            <person name="Henrissat B."/>
            <person name="Grigoriev I.V."/>
            <person name="Hibbett D.S."/>
            <person name="Martin F."/>
            <person name="Nordberg H.P."/>
            <person name="Cantor M.N."/>
            <person name="Hua S.X."/>
        </authorList>
    </citation>
    <scope>NUCLEOTIDE SEQUENCE [LARGE SCALE GENOMIC DNA]</scope>
    <source>
        <strain evidence="2 3">LaAM-08-1</strain>
    </source>
</reference>
<dbReference type="EMBL" id="KN838622">
    <property type="protein sequence ID" value="KIK00600.1"/>
    <property type="molecule type" value="Genomic_DNA"/>
</dbReference>
<name>A0A0C9WQK3_9AGAR</name>
<keyword evidence="3" id="KW-1185">Reference proteome</keyword>
<reference evidence="3" key="2">
    <citation type="submission" date="2015-01" db="EMBL/GenBank/DDBJ databases">
        <title>Evolutionary Origins and Diversification of the Mycorrhizal Mutualists.</title>
        <authorList>
            <consortium name="DOE Joint Genome Institute"/>
            <consortium name="Mycorrhizal Genomics Consortium"/>
            <person name="Kohler A."/>
            <person name="Kuo A."/>
            <person name="Nagy L.G."/>
            <person name="Floudas D."/>
            <person name="Copeland A."/>
            <person name="Barry K.W."/>
            <person name="Cichocki N."/>
            <person name="Veneault-Fourrey C."/>
            <person name="LaButti K."/>
            <person name="Lindquist E.A."/>
            <person name="Lipzen A."/>
            <person name="Lundell T."/>
            <person name="Morin E."/>
            <person name="Murat C."/>
            <person name="Riley R."/>
            <person name="Ohm R."/>
            <person name="Sun H."/>
            <person name="Tunlid A."/>
            <person name="Henrissat B."/>
            <person name="Grigoriev I.V."/>
            <person name="Hibbett D.S."/>
            <person name="Martin F."/>
        </authorList>
    </citation>
    <scope>NUCLEOTIDE SEQUENCE [LARGE SCALE GENOMIC DNA]</scope>
    <source>
        <strain evidence="3">LaAM-08-1</strain>
    </source>
</reference>
<feature type="region of interest" description="Disordered" evidence="1">
    <location>
        <begin position="543"/>
        <end position="586"/>
    </location>
</feature>
<dbReference type="Proteomes" id="UP000054477">
    <property type="component" value="Unassembled WGS sequence"/>
</dbReference>
<feature type="compositionally biased region" description="Polar residues" evidence="1">
    <location>
        <begin position="116"/>
        <end position="131"/>
    </location>
</feature>
<feature type="compositionally biased region" description="Basic and acidic residues" evidence="1">
    <location>
        <begin position="351"/>
        <end position="390"/>
    </location>
</feature>
<feature type="region of interest" description="Disordered" evidence="1">
    <location>
        <begin position="238"/>
        <end position="259"/>
    </location>
</feature>
<dbReference type="HOGENOM" id="CLU_449097_0_0_1"/>
<proteinExistence type="predicted"/>
<protein>
    <submittedName>
        <fullName evidence="2">Uncharacterized protein</fullName>
    </submittedName>
</protein>
<feature type="region of interest" description="Disordered" evidence="1">
    <location>
        <begin position="83"/>
        <end position="102"/>
    </location>
</feature>
<dbReference type="AlphaFoldDB" id="A0A0C9WQK3"/>
<evidence type="ECO:0000256" key="1">
    <source>
        <dbReference type="SAM" id="MobiDB-lite"/>
    </source>
</evidence>
<evidence type="ECO:0000313" key="3">
    <source>
        <dbReference type="Proteomes" id="UP000054477"/>
    </source>
</evidence>
<gene>
    <name evidence="2" type="ORF">K443DRAFT_122753</name>
</gene>
<organism evidence="2 3">
    <name type="scientific">Laccaria amethystina LaAM-08-1</name>
    <dbReference type="NCBI Taxonomy" id="1095629"/>
    <lineage>
        <taxon>Eukaryota</taxon>
        <taxon>Fungi</taxon>
        <taxon>Dikarya</taxon>
        <taxon>Basidiomycota</taxon>
        <taxon>Agaricomycotina</taxon>
        <taxon>Agaricomycetes</taxon>
        <taxon>Agaricomycetidae</taxon>
        <taxon>Agaricales</taxon>
        <taxon>Agaricineae</taxon>
        <taxon>Hydnangiaceae</taxon>
        <taxon>Laccaria</taxon>
    </lineage>
</organism>
<sequence>MPSLRETFSLALHAFWRLLTRQPSTTLININKTVGVGVRKPTTTRQPPVRTRFSWSYLFVLFSCGRRPPRGDSSFYADGDLEAGQAGLSSPQEGGVQRKDSSCEGEFVNIDLNDGKPQQQQRLRGTSQSREPSSFMPPKFFFPVPIPSIEKDNDQQENSSPPLVLSDILDQFPLPPTSHSRIHKKDIVRRDSDPSLNLTLASRLPLPTPILDFDLNDTSSSSFSSEFESMLSLSHEGSSSSSCFSSSPPTTPLSPFTPTTPLSPFTPTTPLSAVLPAWCEYHTSNIAKREEAYRKMKLKKKKLGEKEREEVHSAKRARGGSKSPTVSGEPEEDVGGSDVADRRAGQGYGAKKQEQTIDQKVRHEASYKDARSNAADNRSKSESQDEAETLRNFKILPKPIRPPLRVFIPGHKRSPPIFTLPDNLFIPEDTEDAYADQSYITQPHAQYKPIDISTPRVLRKSSSKSDVQLRRTISDATHDMSNVLRAFNEMVLGTEEDFRTLFEGESLSTGLSLVSGDTTRTLDNINSGAEERFDSDILPASLSRSRSRSRMGKTSMASRLARAHSISAQRDHGDGREETLSLTSDEFDEEKMAPEEWFDMVGLDEYMA</sequence>
<feature type="compositionally biased region" description="Basic and acidic residues" evidence="1">
    <location>
        <begin position="569"/>
        <end position="579"/>
    </location>
</feature>
<dbReference type="STRING" id="1095629.A0A0C9WQK3"/>
<feature type="region of interest" description="Disordered" evidence="1">
    <location>
        <begin position="299"/>
        <end position="390"/>
    </location>
</feature>